<dbReference type="SUPFAM" id="SSF56112">
    <property type="entry name" value="Protein kinase-like (PK-like)"/>
    <property type="match status" value="1"/>
</dbReference>
<keyword evidence="2" id="KW-1133">Transmembrane helix</keyword>
<dbReference type="PANTHER" id="PTHR48006">
    <property type="entry name" value="LEUCINE-RICH REPEAT-CONTAINING PROTEIN DDB_G0281931-RELATED"/>
    <property type="match status" value="1"/>
</dbReference>
<reference evidence="5 6" key="1">
    <citation type="submission" date="2024-04" db="EMBL/GenBank/DDBJ databases">
        <title>The reference genome of an endangered Asteraceae, Deinandra increscens subsp. villosa, native to the Central Coast of California.</title>
        <authorList>
            <person name="Guilliams M."/>
            <person name="Hasenstab-Lehman K."/>
            <person name="Meyer R."/>
            <person name="Mcevoy S."/>
        </authorList>
    </citation>
    <scope>NUCLEOTIDE SEQUENCE [LARGE SCALE GENOMIC DNA]</scope>
    <source>
        <tissue evidence="5">Leaf</tissue>
    </source>
</reference>
<evidence type="ECO:0000256" key="3">
    <source>
        <dbReference type="SAM" id="SignalP"/>
    </source>
</evidence>
<protein>
    <recommendedName>
        <fullName evidence="4">Protein kinase domain-containing protein</fullName>
    </recommendedName>
</protein>
<comment type="caution">
    <text evidence="5">The sequence shown here is derived from an EMBL/GenBank/DDBJ whole genome shotgun (WGS) entry which is preliminary data.</text>
</comment>
<evidence type="ECO:0000256" key="2">
    <source>
        <dbReference type="SAM" id="Phobius"/>
    </source>
</evidence>
<dbReference type="Pfam" id="PF00069">
    <property type="entry name" value="Pkinase"/>
    <property type="match status" value="1"/>
</dbReference>
<dbReference type="Gene3D" id="1.10.510.10">
    <property type="entry name" value="Transferase(Phosphotransferase) domain 1"/>
    <property type="match status" value="1"/>
</dbReference>
<dbReference type="GO" id="GO:0016020">
    <property type="term" value="C:membrane"/>
    <property type="evidence" value="ECO:0007669"/>
    <property type="project" value="UniProtKB-SubCell"/>
</dbReference>
<accession>A0AAP0C687</accession>
<keyword evidence="2" id="KW-0812">Transmembrane</keyword>
<keyword evidence="6" id="KW-1185">Reference proteome</keyword>
<dbReference type="Proteomes" id="UP001408789">
    <property type="component" value="Unassembled WGS sequence"/>
</dbReference>
<dbReference type="Gene3D" id="3.30.200.20">
    <property type="entry name" value="Phosphorylase Kinase, domain 1"/>
    <property type="match status" value="1"/>
</dbReference>
<feature type="signal peptide" evidence="3">
    <location>
        <begin position="1"/>
        <end position="17"/>
    </location>
</feature>
<evidence type="ECO:0000256" key="1">
    <source>
        <dbReference type="ARBA" id="ARBA00004479"/>
    </source>
</evidence>
<feature type="domain" description="Protein kinase" evidence="4">
    <location>
        <begin position="25"/>
        <end position="396"/>
    </location>
</feature>
<dbReference type="EMBL" id="JBCNJP010000027">
    <property type="protein sequence ID" value="KAK9050891.1"/>
    <property type="molecule type" value="Genomic_DNA"/>
</dbReference>
<proteinExistence type="predicted"/>
<gene>
    <name evidence="5" type="ORF">SSX86_027516</name>
</gene>
<comment type="subcellular location">
    <subcellularLocation>
        <location evidence="1">Membrane</location>
        <topology evidence="1">Single-pass type I membrane protein</topology>
    </subcellularLocation>
</comment>
<evidence type="ECO:0000313" key="5">
    <source>
        <dbReference type="EMBL" id="KAK9050891.1"/>
    </source>
</evidence>
<dbReference type="InterPro" id="IPR000719">
    <property type="entry name" value="Prot_kinase_dom"/>
</dbReference>
<dbReference type="GO" id="GO:0005524">
    <property type="term" value="F:ATP binding"/>
    <property type="evidence" value="ECO:0007669"/>
    <property type="project" value="InterPro"/>
</dbReference>
<dbReference type="InterPro" id="IPR011009">
    <property type="entry name" value="Kinase-like_dom_sf"/>
</dbReference>
<evidence type="ECO:0000259" key="4">
    <source>
        <dbReference type="PROSITE" id="PS50011"/>
    </source>
</evidence>
<feature type="chain" id="PRO_5042981380" description="Protein kinase domain-containing protein" evidence="3">
    <location>
        <begin position="18"/>
        <end position="396"/>
    </location>
</feature>
<dbReference type="GO" id="GO:0004672">
    <property type="term" value="F:protein kinase activity"/>
    <property type="evidence" value="ECO:0007669"/>
    <property type="project" value="InterPro"/>
</dbReference>
<sequence>MKIVCVFVLMLYYYCCCRVQCHGETTIKGQEGQGEGQRVILSILLGSITGLGCALVSASLLTLVFRCIKRPPILKGPVVFSPRISPKSLQSALLLLLLANQSQSHYLLLLDDSFTVSVKRLQTQKNSAKIRRRIQRELEILAGLRHRNLMSLMAYYYVVQPNTTTNTSSSSSSFCLVYDYLPTGSLEDAMRRSSQLPFGWDTRLRIAVGIIKGLHHLHFGCTPRILHYNLKPSNVLLDAEFEPRLGDCGLMHTFHEIRSSQLLLLQQGQGHYYAPECFPNFSIYTEKSDIFSFGVILGMLVTGRDPKDPVFGEVTSSGSGSGRRGGMGMWLRQVLEAGDGREALDKSLLLGGGREEMEEDEMLMAVRIAAVCLSDMPADRPSSDELVPMLTQLHSF</sequence>
<organism evidence="5 6">
    <name type="scientific">Deinandra increscens subsp. villosa</name>
    <dbReference type="NCBI Taxonomy" id="3103831"/>
    <lineage>
        <taxon>Eukaryota</taxon>
        <taxon>Viridiplantae</taxon>
        <taxon>Streptophyta</taxon>
        <taxon>Embryophyta</taxon>
        <taxon>Tracheophyta</taxon>
        <taxon>Spermatophyta</taxon>
        <taxon>Magnoliopsida</taxon>
        <taxon>eudicotyledons</taxon>
        <taxon>Gunneridae</taxon>
        <taxon>Pentapetalae</taxon>
        <taxon>asterids</taxon>
        <taxon>campanulids</taxon>
        <taxon>Asterales</taxon>
        <taxon>Asteraceae</taxon>
        <taxon>Asteroideae</taxon>
        <taxon>Heliantheae alliance</taxon>
        <taxon>Madieae</taxon>
        <taxon>Madiinae</taxon>
        <taxon>Deinandra</taxon>
    </lineage>
</organism>
<dbReference type="PROSITE" id="PS50011">
    <property type="entry name" value="PROTEIN_KINASE_DOM"/>
    <property type="match status" value="1"/>
</dbReference>
<name>A0AAP0C687_9ASTR</name>
<dbReference type="PANTHER" id="PTHR48006:SF100">
    <property type="entry name" value="LRR RECEPTOR-LIKE SERINE_THREONINE-KINASE-RELATED"/>
    <property type="match status" value="1"/>
</dbReference>
<dbReference type="InterPro" id="IPR051824">
    <property type="entry name" value="LRR_Rcpt-Like_S/T_Kinase"/>
</dbReference>
<dbReference type="AlphaFoldDB" id="A0AAP0C687"/>
<keyword evidence="3" id="KW-0732">Signal</keyword>
<feature type="transmembrane region" description="Helical" evidence="2">
    <location>
        <begin position="39"/>
        <end position="65"/>
    </location>
</feature>
<evidence type="ECO:0000313" key="6">
    <source>
        <dbReference type="Proteomes" id="UP001408789"/>
    </source>
</evidence>
<keyword evidence="2" id="KW-0472">Membrane</keyword>